<comment type="caution">
    <text evidence="2">The sequence shown here is derived from an EMBL/GenBank/DDBJ whole genome shotgun (WGS) entry which is preliminary data.</text>
</comment>
<dbReference type="Proteomes" id="UP001154282">
    <property type="component" value="Unassembled WGS sequence"/>
</dbReference>
<name>A0AAV0LQ19_9ROSI</name>
<dbReference type="AlphaFoldDB" id="A0AAV0LQ19"/>
<feature type="compositionally biased region" description="Basic and acidic residues" evidence="1">
    <location>
        <begin position="75"/>
        <end position="91"/>
    </location>
</feature>
<evidence type="ECO:0000313" key="2">
    <source>
        <dbReference type="EMBL" id="CAI0436282.1"/>
    </source>
</evidence>
<proteinExistence type="predicted"/>
<sequence length="102" mass="11745">MSYWWAFPEIMKPCVGPSFLSSEIKSNRWSEGRKRSKLGHLDLVLATGREPDVNEQIKHQQQIRQFQESRSNSQPRRDGVSGNHADFRSGGDNRIALHQNLL</sequence>
<keyword evidence="3" id="KW-1185">Reference proteome</keyword>
<reference evidence="2" key="1">
    <citation type="submission" date="2022-08" db="EMBL/GenBank/DDBJ databases">
        <authorList>
            <person name="Gutierrez-Valencia J."/>
        </authorList>
    </citation>
    <scope>NUCLEOTIDE SEQUENCE</scope>
</reference>
<gene>
    <name evidence="2" type="ORF">LITE_LOCUS25023</name>
</gene>
<accession>A0AAV0LQ19</accession>
<dbReference type="EMBL" id="CAMGYJ010000006">
    <property type="protein sequence ID" value="CAI0436282.1"/>
    <property type="molecule type" value="Genomic_DNA"/>
</dbReference>
<organism evidence="2 3">
    <name type="scientific">Linum tenue</name>
    <dbReference type="NCBI Taxonomy" id="586396"/>
    <lineage>
        <taxon>Eukaryota</taxon>
        <taxon>Viridiplantae</taxon>
        <taxon>Streptophyta</taxon>
        <taxon>Embryophyta</taxon>
        <taxon>Tracheophyta</taxon>
        <taxon>Spermatophyta</taxon>
        <taxon>Magnoliopsida</taxon>
        <taxon>eudicotyledons</taxon>
        <taxon>Gunneridae</taxon>
        <taxon>Pentapetalae</taxon>
        <taxon>rosids</taxon>
        <taxon>fabids</taxon>
        <taxon>Malpighiales</taxon>
        <taxon>Linaceae</taxon>
        <taxon>Linum</taxon>
    </lineage>
</organism>
<protein>
    <submittedName>
        <fullName evidence="2">Uncharacterized protein</fullName>
    </submittedName>
</protein>
<evidence type="ECO:0000256" key="1">
    <source>
        <dbReference type="SAM" id="MobiDB-lite"/>
    </source>
</evidence>
<feature type="region of interest" description="Disordered" evidence="1">
    <location>
        <begin position="52"/>
        <end position="102"/>
    </location>
</feature>
<evidence type="ECO:0000313" key="3">
    <source>
        <dbReference type="Proteomes" id="UP001154282"/>
    </source>
</evidence>